<gene>
    <name evidence="2" type="ORF">ElyMa_004624800</name>
</gene>
<dbReference type="AlphaFoldDB" id="A0AAV4I0N0"/>
<organism evidence="2 3">
    <name type="scientific">Elysia marginata</name>
    <dbReference type="NCBI Taxonomy" id="1093978"/>
    <lineage>
        <taxon>Eukaryota</taxon>
        <taxon>Metazoa</taxon>
        <taxon>Spiralia</taxon>
        <taxon>Lophotrochozoa</taxon>
        <taxon>Mollusca</taxon>
        <taxon>Gastropoda</taxon>
        <taxon>Heterobranchia</taxon>
        <taxon>Euthyneura</taxon>
        <taxon>Panpulmonata</taxon>
        <taxon>Sacoglossa</taxon>
        <taxon>Placobranchoidea</taxon>
        <taxon>Plakobranchidae</taxon>
        <taxon>Elysia</taxon>
    </lineage>
</organism>
<feature type="domain" description="Reverse transcriptase" evidence="1">
    <location>
        <begin position="7"/>
        <end position="122"/>
    </location>
</feature>
<dbReference type="Proteomes" id="UP000762676">
    <property type="component" value="Unassembled WGS sequence"/>
</dbReference>
<dbReference type="EMBL" id="BMAT01009277">
    <property type="protein sequence ID" value="GFS03143.1"/>
    <property type="molecule type" value="Genomic_DNA"/>
</dbReference>
<evidence type="ECO:0000259" key="1">
    <source>
        <dbReference type="Pfam" id="PF00078"/>
    </source>
</evidence>
<accession>A0AAV4I0N0</accession>
<dbReference type="InterPro" id="IPR000477">
    <property type="entry name" value="RT_dom"/>
</dbReference>
<comment type="caution">
    <text evidence="2">The sequence shown here is derived from an EMBL/GenBank/DDBJ whole genome shotgun (WGS) entry which is preliminary data.</text>
</comment>
<evidence type="ECO:0000313" key="3">
    <source>
        <dbReference type="Proteomes" id="UP000762676"/>
    </source>
</evidence>
<dbReference type="PANTHER" id="PTHR47027">
    <property type="entry name" value="REVERSE TRANSCRIPTASE DOMAIN-CONTAINING PROTEIN"/>
    <property type="match status" value="1"/>
</dbReference>
<keyword evidence="3" id="KW-1185">Reference proteome</keyword>
<name>A0AAV4I0N0_9GAST</name>
<proteinExistence type="predicted"/>
<reference evidence="2 3" key="1">
    <citation type="journal article" date="2021" name="Elife">
        <title>Chloroplast acquisition without the gene transfer in kleptoplastic sea slugs, Plakobranchus ocellatus.</title>
        <authorList>
            <person name="Maeda T."/>
            <person name="Takahashi S."/>
            <person name="Yoshida T."/>
            <person name="Shimamura S."/>
            <person name="Takaki Y."/>
            <person name="Nagai Y."/>
            <person name="Toyoda A."/>
            <person name="Suzuki Y."/>
            <person name="Arimoto A."/>
            <person name="Ishii H."/>
            <person name="Satoh N."/>
            <person name="Nishiyama T."/>
            <person name="Hasebe M."/>
            <person name="Maruyama T."/>
            <person name="Minagawa J."/>
            <person name="Obokata J."/>
            <person name="Shigenobu S."/>
        </authorList>
    </citation>
    <scope>NUCLEOTIDE SEQUENCE [LARGE SCALE GENOMIC DNA]</scope>
</reference>
<sequence length="171" mass="19584">MVFNKIQINADNHLQPNQNDFRPGRTTTAHILTLERLIEGIRNHNQEALVLYFKKAFDSIHRSSMTKGVRNPSKAPRRDMKKCTKTLEQSLTVRQTSFFQIKAGMLQGDTLSPYLFAIVLSHDLRNTFVGKDNDLVSQPQLQRRRKVPAVIVADLDFAHREDETSPEGLKD</sequence>
<evidence type="ECO:0000313" key="2">
    <source>
        <dbReference type="EMBL" id="GFS03143.1"/>
    </source>
</evidence>
<dbReference type="PANTHER" id="PTHR47027:SF27">
    <property type="entry name" value="REVERSE TRANSCRIPTASE DOMAIN-CONTAINING PROTEIN"/>
    <property type="match status" value="1"/>
</dbReference>
<protein>
    <recommendedName>
        <fullName evidence="1">Reverse transcriptase domain-containing protein</fullName>
    </recommendedName>
</protein>
<dbReference type="Pfam" id="PF00078">
    <property type="entry name" value="RVT_1"/>
    <property type="match status" value="1"/>
</dbReference>